<dbReference type="OrthoDB" id="648842at2"/>
<evidence type="ECO:0000256" key="4">
    <source>
        <dbReference type="ARBA" id="ARBA00023136"/>
    </source>
</evidence>
<feature type="transmembrane region" description="Helical" evidence="5">
    <location>
        <begin position="153"/>
        <end position="170"/>
    </location>
</feature>
<sequence>MKNSITQFSRLFVGVLFIISGLIKLNDPVGFSYKLAEYFSEPVFNIPFLEPLALGLAIFLVILEVVLGVALLVGYKAKTTIWSLLLLIVFFTFLTFYSAYFNVVKDCGCFGDALHLTPWQSFTKDVVLLFFILVLFFNQKLIKPLFSTPKTNFSVYLSVVLCAFMAVWVLNHNPIKDFRPYKVGTNIEKGMEIPEGAPKSVVEMIFIYKVNGVDKEFTEKDLMNIPEGAIFVDRKDKVITEGYVPPIHDFTMTKEDSDYKEELLKEPKLLVFVSYDLTLANPDGMQKLEKLNQEAKAQGYKVIAMTASGIDEIAKTKKQYALNVDFYFCDATALKTIERANPSVVVIQKGTIIQKVHYNDIDKLAL</sequence>
<dbReference type="AlphaFoldDB" id="A0A2V4BQR7"/>
<protein>
    <submittedName>
        <fullName evidence="7">DoxX family protein</fullName>
    </submittedName>
</protein>
<reference evidence="7 8" key="1">
    <citation type="submission" date="2018-05" db="EMBL/GenBank/DDBJ databases">
        <title>Flavobacterium sp. strain IMCC34759, incomplete genome.</title>
        <authorList>
            <person name="Joung Y."/>
            <person name="Cho J."/>
        </authorList>
    </citation>
    <scope>NUCLEOTIDE SEQUENCE [LARGE SCALE GENOMIC DNA]</scope>
    <source>
        <strain evidence="7 8">IMCC34759</strain>
    </source>
</reference>
<evidence type="ECO:0000256" key="2">
    <source>
        <dbReference type="ARBA" id="ARBA00022692"/>
    </source>
</evidence>
<keyword evidence="2 5" id="KW-0812">Transmembrane</keyword>
<evidence type="ECO:0000256" key="3">
    <source>
        <dbReference type="ARBA" id="ARBA00022989"/>
    </source>
</evidence>
<accession>A0A2V4BQR7</accession>
<keyword evidence="4 5" id="KW-0472">Membrane</keyword>
<evidence type="ECO:0000256" key="1">
    <source>
        <dbReference type="ARBA" id="ARBA00004141"/>
    </source>
</evidence>
<organism evidence="7 8">
    <name type="scientific">Flavobacterium cheongpyeongense</name>
    <dbReference type="NCBI Taxonomy" id="2212651"/>
    <lineage>
        <taxon>Bacteria</taxon>
        <taxon>Pseudomonadati</taxon>
        <taxon>Bacteroidota</taxon>
        <taxon>Flavobacteriia</taxon>
        <taxon>Flavobacteriales</taxon>
        <taxon>Flavobacteriaceae</taxon>
        <taxon>Flavobacterium</taxon>
    </lineage>
</organism>
<evidence type="ECO:0000259" key="6">
    <source>
        <dbReference type="Pfam" id="PF07291"/>
    </source>
</evidence>
<comment type="caution">
    <text evidence="7">The sequence shown here is derived from an EMBL/GenBank/DDBJ whole genome shotgun (WGS) entry which is preliminary data.</text>
</comment>
<dbReference type="NCBIfam" id="NF045576">
    <property type="entry name" value="BT_3928_fam"/>
    <property type="match status" value="1"/>
</dbReference>
<feature type="transmembrane region" description="Helical" evidence="5">
    <location>
        <begin position="81"/>
        <end position="101"/>
    </location>
</feature>
<comment type="subcellular location">
    <subcellularLocation>
        <location evidence="1">Membrane</location>
        <topology evidence="1">Multi-pass membrane protein</topology>
    </subcellularLocation>
</comment>
<dbReference type="InterPro" id="IPR009908">
    <property type="entry name" value="Methylamine_util_MauE"/>
</dbReference>
<feature type="transmembrane region" description="Helical" evidence="5">
    <location>
        <begin position="53"/>
        <end position="74"/>
    </location>
</feature>
<evidence type="ECO:0000313" key="8">
    <source>
        <dbReference type="Proteomes" id="UP000247903"/>
    </source>
</evidence>
<feature type="transmembrane region" description="Helical" evidence="5">
    <location>
        <begin position="121"/>
        <end position="141"/>
    </location>
</feature>
<evidence type="ECO:0000256" key="5">
    <source>
        <dbReference type="SAM" id="Phobius"/>
    </source>
</evidence>
<name>A0A2V4BQR7_9FLAO</name>
<gene>
    <name evidence="7" type="ORF">DMB65_07885</name>
</gene>
<keyword evidence="3 5" id="KW-1133">Transmembrane helix</keyword>
<keyword evidence="8" id="KW-1185">Reference proteome</keyword>
<dbReference type="EMBL" id="QJHK01000005">
    <property type="protein sequence ID" value="PXY41315.1"/>
    <property type="molecule type" value="Genomic_DNA"/>
</dbReference>
<dbReference type="RefSeq" id="WP_110306103.1">
    <property type="nucleotide sequence ID" value="NZ_QJHK01000005.1"/>
</dbReference>
<feature type="domain" description="Methylamine utilisation protein MauE" evidence="6">
    <location>
        <begin position="4"/>
        <end position="137"/>
    </location>
</feature>
<feature type="transmembrane region" description="Helical" evidence="5">
    <location>
        <begin position="12"/>
        <end position="33"/>
    </location>
</feature>
<proteinExistence type="predicted"/>
<dbReference type="Pfam" id="PF07291">
    <property type="entry name" value="MauE"/>
    <property type="match status" value="1"/>
</dbReference>
<dbReference type="Proteomes" id="UP000247903">
    <property type="component" value="Unassembled WGS sequence"/>
</dbReference>
<dbReference type="Gene3D" id="3.40.30.10">
    <property type="entry name" value="Glutaredoxin"/>
    <property type="match status" value="1"/>
</dbReference>
<dbReference type="GO" id="GO:0016020">
    <property type="term" value="C:membrane"/>
    <property type="evidence" value="ECO:0007669"/>
    <property type="project" value="UniProtKB-SubCell"/>
</dbReference>
<dbReference type="GO" id="GO:0030416">
    <property type="term" value="P:methylamine metabolic process"/>
    <property type="evidence" value="ECO:0007669"/>
    <property type="project" value="InterPro"/>
</dbReference>
<evidence type="ECO:0000313" key="7">
    <source>
        <dbReference type="EMBL" id="PXY41315.1"/>
    </source>
</evidence>